<feature type="chain" id="PRO_5016255029" description="Lipoprotein" evidence="1">
    <location>
        <begin position="23"/>
        <end position="180"/>
    </location>
</feature>
<protein>
    <recommendedName>
        <fullName evidence="4">Lipoprotein</fullName>
    </recommendedName>
</protein>
<evidence type="ECO:0000313" key="3">
    <source>
        <dbReference type="Proteomes" id="UP000245812"/>
    </source>
</evidence>
<keyword evidence="3" id="KW-1185">Reference proteome</keyword>
<feature type="signal peptide" evidence="1">
    <location>
        <begin position="1"/>
        <end position="22"/>
    </location>
</feature>
<evidence type="ECO:0008006" key="4">
    <source>
        <dbReference type="Google" id="ProtNLM"/>
    </source>
</evidence>
<name>A0A316I2K8_9GAMM</name>
<dbReference type="OrthoDB" id="6866708at2"/>
<evidence type="ECO:0000256" key="1">
    <source>
        <dbReference type="SAM" id="SignalP"/>
    </source>
</evidence>
<dbReference type="EMBL" id="QGHC01000007">
    <property type="protein sequence ID" value="PWK86744.1"/>
    <property type="molecule type" value="Genomic_DNA"/>
</dbReference>
<reference evidence="2 3" key="1">
    <citation type="submission" date="2018-05" db="EMBL/GenBank/DDBJ databases">
        <title>Genomic Encyclopedia of Type Strains, Phase IV (KMG-IV): sequencing the most valuable type-strain genomes for metagenomic binning, comparative biology and taxonomic classification.</title>
        <authorList>
            <person name="Goeker M."/>
        </authorList>
    </citation>
    <scope>NUCLEOTIDE SEQUENCE [LARGE SCALE GENOMIC DNA]</scope>
    <source>
        <strain evidence="2 3">DSM 14263</strain>
    </source>
</reference>
<evidence type="ECO:0000313" key="2">
    <source>
        <dbReference type="EMBL" id="PWK86744.1"/>
    </source>
</evidence>
<gene>
    <name evidence="2" type="ORF">C7456_107135</name>
</gene>
<dbReference type="RefSeq" id="WP_139942825.1">
    <property type="nucleotide sequence ID" value="NZ_MSZV01000018.1"/>
</dbReference>
<dbReference type="AlphaFoldDB" id="A0A316I2K8"/>
<dbReference type="Proteomes" id="UP000245812">
    <property type="component" value="Unassembled WGS sequence"/>
</dbReference>
<proteinExistence type="predicted"/>
<sequence length="180" mass="19215">MRVFNRVCLWLFLGAAPMAASASVSTPACPKADAAHQVYASGVYADGVVAFEPSSDADYPVDVVLYRATNGACSKSRIDRYSFEGAPPKVEAAFPYPLRGQPRLFVIVSWAVNHRGEGTYGTLYQVYAYGQDGKGGLVPDKTIANSDAMTGVEGQADGEPTHFSGKTPAEVRKLVDAMKN</sequence>
<accession>A0A316I2K8</accession>
<comment type="caution">
    <text evidence="2">The sequence shown here is derived from an EMBL/GenBank/DDBJ whole genome shotgun (WGS) entry which is preliminary data.</text>
</comment>
<organism evidence="2 3">
    <name type="scientific">Fulvimonas soli</name>
    <dbReference type="NCBI Taxonomy" id="155197"/>
    <lineage>
        <taxon>Bacteria</taxon>
        <taxon>Pseudomonadati</taxon>
        <taxon>Pseudomonadota</taxon>
        <taxon>Gammaproteobacteria</taxon>
        <taxon>Lysobacterales</taxon>
        <taxon>Rhodanobacteraceae</taxon>
        <taxon>Fulvimonas</taxon>
    </lineage>
</organism>
<keyword evidence="1" id="KW-0732">Signal</keyword>